<dbReference type="InterPro" id="IPR029058">
    <property type="entry name" value="AB_hydrolase_fold"/>
</dbReference>
<organism evidence="2 3">
    <name type="scientific">Amycolatopsis magusensis</name>
    <dbReference type="NCBI Taxonomy" id="882444"/>
    <lineage>
        <taxon>Bacteria</taxon>
        <taxon>Bacillati</taxon>
        <taxon>Actinomycetota</taxon>
        <taxon>Actinomycetes</taxon>
        <taxon>Pseudonocardiales</taxon>
        <taxon>Pseudonocardiaceae</taxon>
        <taxon>Amycolatopsis</taxon>
    </lineage>
</organism>
<dbReference type="EMBL" id="JAGGMS010000001">
    <property type="protein sequence ID" value="MBP2187007.1"/>
    <property type="molecule type" value="Genomic_DNA"/>
</dbReference>
<dbReference type="PANTHER" id="PTHR43798:SF33">
    <property type="entry name" value="HYDROLASE, PUTATIVE (AFU_ORTHOLOGUE AFUA_2G14860)-RELATED"/>
    <property type="match status" value="1"/>
</dbReference>
<name>A0ABS4Q5P4_9PSEU</name>
<proteinExistence type="predicted"/>
<keyword evidence="3" id="KW-1185">Reference proteome</keyword>
<dbReference type="RefSeq" id="WP_209670455.1">
    <property type="nucleotide sequence ID" value="NZ_JAGGMS010000001.1"/>
</dbReference>
<dbReference type="InterPro" id="IPR050266">
    <property type="entry name" value="AB_hydrolase_sf"/>
</dbReference>
<dbReference type="InterPro" id="IPR000073">
    <property type="entry name" value="AB_hydrolase_1"/>
</dbReference>
<protein>
    <submittedName>
        <fullName evidence="2">Pimeloyl-ACP methyl ester carboxylesterase</fullName>
    </submittedName>
</protein>
<evidence type="ECO:0000313" key="3">
    <source>
        <dbReference type="Proteomes" id="UP000741013"/>
    </source>
</evidence>
<dbReference type="Gene3D" id="3.40.50.1820">
    <property type="entry name" value="alpha/beta hydrolase"/>
    <property type="match status" value="1"/>
</dbReference>
<comment type="caution">
    <text evidence="2">The sequence shown here is derived from an EMBL/GenBank/DDBJ whole genome shotgun (WGS) entry which is preliminary data.</text>
</comment>
<dbReference type="PRINTS" id="PR00111">
    <property type="entry name" value="ABHYDROLASE"/>
</dbReference>
<dbReference type="Pfam" id="PF12697">
    <property type="entry name" value="Abhydrolase_6"/>
    <property type="match status" value="1"/>
</dbReference>
<evidence type="ECO:0000259" key="1">
    <source>
        <dbReference type="Pfam" id="PF12697"/>
    </source>
</evidence>
<dbReference type="SUPFAM" id="SSF53474">
    <property type="entry name" value="alpha/beta-Hydrolases"/>
    <property type="match status" value="1"/>
</dbReference>
<dbReference type="PANTHER" id="PTHR43798">
    <property type="entry name" value="MONOACYLGLYCEROL LIPASE"/>
    <property type="match status" value="1"/>
</dbReference>
<sequence>MEIDRKRIAYLESPGDRDERAVVFVHGNSSSAKTWAPLLAGDFGRRFRCLALDLPGHGQSEPAGNQDDYSLPGYAAVLAGFAQELGASDAVVVGWSLGGQIALEAVPALPDAGGFVLFGAPPIATVEQMPEAFLPNPAMGALFREEVSESEAKLVAESFVAPGSPLDSDEFVPDILATDGSARTGLGSSVGAGRFADELAIVSALEQPLAIVQGAEEQLVNLDYLRKLTIPTLWRGEVQVLPGVGHAPHREAPREFATLLTRFIDDLRT</sequence>
<dbReference type="Proteomes" id="UP000741013">
    <property type="component" value="Unassembled WGS sequence"/>
</dbReference>
<evidence type="ECO:0000313" key="2">
    <source>
        <dbReference type="EMBL" id="MBP2187007.1"/>
    </source>
</evidence>
<feature type="domain" description="AB hydrolase-1" evidence="1">
    <location>
        <begin position="22"/>
        <end position="257"/>
    </location>
</feature>
<accession>A0ABS4Q5P4</accession>
<reference evidence="2 3" key="1">
    <citation type="submission" date="2021-03" db="EMBL/GenBank/DDBJ databases">
        <title>Sequencing the genomes of 1000 actinobacteria strains.</title>
        <authorList>
            <person name="Klenk H.-P."/>
        </authorList>
    </citation>
    <scope>NUCLEOTIDE SEQUENCE [LARGE SCALE GENOMIC DNA]</scope>
    <source>
        <strain evidence="2 3">DSM 45510</strain>
    </source>
</reference>
<gene>
    <name evidence="2" type="ORF">JOM49_008533</name>
</gene>